<dbReference type="Pfam" id="PF17482">
    <property type="entry name" value="Phage_sheath_1C"/>
    <property type="match status" value="1"/>
</dbReference>
<dbReference type="Pfam" id="PF04984">
    <property type="entry name" value="Phage_sheath_1"/>
    <property type="match status" value="1"/>
</dbReference>
<dbReference type="OrthoDB" id="9767864at2"/>
<dbReference type="PANTHER" id="PTHR35861">
    <property type="match status" value="1"/>
</dbReference>
<accession>A0A512AG93</accession>
<comment type="caution">
    <text evidence="4">The sequence shown here is derived from an EMBL/GenBank/DDBJ whole genome shotgun (WGS) entry which is preliminary data.</text>
</comment>
<reference evidence="4 5" key="1">
    <citation type="submission" date="2019-07" db="EMBL/GenBank/DDBJ databases">
        <title>Whole genome shotgun sequence of Novosphingobium sediminis NBRC 106119.</title>
        <authorList>
            <person name="Hosoyama A."/>
            <person name="Uohara A."/>
            <person name="Ohji S."/>
            <person name="Ichikawa N."/>
        </authorList>
    </citation>
    <scope>NUCLEOTIDE SEQUENCE [LARGE SCALE GENOMIC DNA]</scope>
    <source>
        <strain evidence="4 5">NBRC 106119</strain>
    </source>
</reference>
<evidence type="ECO:0000259" key="3">
    <source>
        <dbReference type="Pfam" id="PF17482"/>
    </source>
</evidence>
<dbReference type="PANTHER" id="PTHR35861:SF1">
    <property type="entry name" value="PHAGE TAIL SHEATH PROTEIN"/>
    <property type="match status" value="1"/>
</dbReference>
<evidence type="ECO:0000259" key="2">
    <source>
        <dbReference type="Pfam" id="PF04984"/>
    </source>
</evidence>
<keyword evidence="5" id="KW-1185">Reference proteome</keyword>
<evidence type="ECO:0000313" key="4">
    <source>
        <dbReference type="EMBL" id="GEN98724.1"/>
    </source>
</evidence>
<name>A0A512AG93_9SPHN</name>
<protein>
    <recommendedName>
        <fullName evidence="6">Tail protein</fullName>
    </recommendedName>
</protein>
<sequence length="819" mass="85952">MPVTVTYPGVYVQEIPSGVRTITGVGTSIGLFVGRALKGPLYDPIQCLSIEDFERAFTSQYAGGDLARAVRLFFQNGGTQCYVSRIADEMGTNTVKAAKVQLLTESKAPSLDITARSPGALGNDIRIGVSYGTGDPEASFNLEVFRWARSSTGADTKVDGEIYVGLSMNPNSPRYAPDILTQQSRLVTAADASAAPGGPGFSQGGRPIAAASNANLRSELIALFGKTASRTSFQFRISVDGGPAQLVDLGDLDFTVAPLLNPATIQTNICTAIAGLINARVGPSVVTVSLQNGPAGQTGETNQTTKLLRIASAAGDVQIFPGPNPATDIAAALMLGTAQGGAEVSRWAASRPAPNGVVFVPDHASGTAAVAFAALKQTGATSLGKITIGGVDVPLGPLLATTPTAVAAPAVPIADPRFFQDRNSAKPAGPPDPVSDGVREKLGLIASAIQGFRAANPLFPWTAEVCGSRLAILPVNGPDTLSAAVSTSGTDIGPNFNQNTRYYSLGSAGGAFQSGVVPGVNGGPPSAADYERAYQTADREIDLFNLLVLPKDSGHVDATTRALWGPASIFCQRRRAFLIMDPPSDWTDSQKAAGPAVGVDTLRIGLVKDYAALFYPNLKITEAGKDVFVGPSGAIAGLMARIDASRGVWKAPAGTEADLRGVTGVQYRFTDGENGVMNPKGINTIRVFPNGIVNWGARTMDGDDGFASEYKYVPIRRLALYIEESLYRGVKWVVFEPNDESLWAQIRLNVGAFMNNLFRQGAFQGQTPKDAYFVKCDASTTTQNDRNLGIVNIVVGFAPLKPAEFVVLTLQQMAGQIQA</sequence>
<feature type="domain" description="Tail sheath protein C-terminal" evidence="3">
    <location>
        <begin position="709"/>
        <end position="811"/>
    </location>
</feature>
<dbReference type="EMBL" id="BJYR01000003">
    <property type="protein sequence ID" value="GEN98724.1"/>
    <property type="molecule type" value="Genomic_DNA"/>
</dbReference>
<gene>
    <name evidence="4" type="ORF">NSE01_05570</name>
</gene>
<evidence type="ECO:0008006" key="6">
    <source>
        <dbReference type="Google" id="ProtNLM"/>
    </source>
</evidence>
<organism evidence="4 5">
    <name type="scientific">Novosphingobium sediminis</name>
    <dbReference type="NCBI Taxonomy" id="707214"/>
    <lineage>
        <taxon>Bacteria</taxon>
        <taxon>Pseudomonadati</taxon>
        <taxon>Pseudomonadota</taxon>
        <taxon>Alphaproteobacteria</taxon>
        <taxon>Sphingomonadales</taxon>
        <taxon>Sphingomonadaceae</taxon>
        <taxon>Novosphingobium</taxon>
    </lineage>
</organism>
<feature type="domain" description="Tail sheath protein subtilisin-like" evidence="2">
    <location>
        <begin position="526"/>
        <end position="700"/>
    </location>
</feature>
<comment type="similarity">
    <text evidence="1">Belongs to the myoviridae tail sheath protein family.</text>
</comment>
<dbReference type="Proteomes" id="UP000321464">
    <property type="component" value="Unassembled WGS sequence"/>
</dbReference>
<evidence type="ECO:0000256" key="1">
    <source>
        <dbReference type="ARBA" id="ARBA00008005"/>
    </source>
</evidence>
<dbReference type="Gene3D" id="3.40.50.11780">
    <property type="match status" value="2"/>
</dbReference>
<dbReference type="InterPro" id="IPR052042">
    <property type="entry name" value="Tail_sheath_structural"/>
</dbReference>
<dbReference type="InterPro" id="IPR020287">
    <property type="entry name" value="Tail_sheath_C"/>
</dbReference>
<dbReference type="AlphaFoldDB" id="A0A512AG93"/>
<proteinExistence type="inferred from homology"/>
<dbReference type="RefSeq" id="WP_147158110.1">
    <property type="nucleotide sequence ID" value="NZ_BJYR01000003.1"/>
</dbReference>
<dbReference type="InterPro" id="IPR035089">
    <property type="entry name" value="Phage_sheath_subtilisin"/>
</dbReference>
<evidence type="ECO:0000313" key="5">
    <source>
        <dbReference type="Proteomes" id="UP000321464"/>
    </source>
</evidence>